<keyword evidence="2 4" id="KW-0378">Hydrolase</keyword>
<dbReference type="InterPro" id="IPR051801">
    <property type="entry name" value="GH28_Enzymes"/>
</dbReference>
<keyword evidence="3 4" id="KW-0326">Glycosidase</keyword>
<gene>
    <name evidence="5" type="ORF">HMPREF2531_01751</name>
</gene>
<dbReference type="Gene3D" id="2.160.20.10">
    <property type="entry name" value="Single-stranded right-handed beta-helix, Pectin lyase-like"/>
    <property type="match status" value="1"/>
</dbReference>
<evidence type="ECO:0000256" key="3">
    <source>
        <dbReference type="ARBA" id="ARBA00023295"/>
    </source>
</evidence>
<reference evidence="5 6" key="1">
    <citation type="submission" date="2016-02" db="EMBL/GenBank/DDBJ databases">
        <authorList>
            <person name="Wen L."/>
            <person name="He K."/>
            <person name="Yang H."/>
        </authorList>
    </citation>
    <scope>NUCLEOTIDE SEQUENCE [LARGE SCALE GENOMIC DNA]</scope>
    <source>
        <strain evidence="5 6">KLE1704</strain>
    </source>
</reference>
<organism evidence="5">
    <name type="scientific">Bacteroides intestinalis</name>
    <dbReference type="NCBI Taxonomy" id="329854"/>
    <lineage>
        <taxon>Bacteria</taxon>
        <taxon>Pseudomonadati</taxon>
        <taxon>Bacteroidota</taxon>
        <taxon>Bacteroidia</taxon>
        <taxon>Bacteroidales</taxon>
        <taxon>Bacteroidaceae</taxon>
        <taxon>Bacteroides</taxon>
    </lineage>
</organism>
<dbReference type="PANTHER" id="PTHR31339:SF9">
    <property type="entry name" value="PLASMIN AND FIBRONECTIN-BINDING PROTEIN A"/>
    <property type="match status" value="1"/>
</dbReference>
<proteinExistence type="inferred from homology"/>
<evidence type="ECO:0000256" key="2">
    <source>
        <dbReference type="ARBA" id="ARBA00022801"/>
    </source>
</evidence>
<accession>A0A139LJR8</accession>
<dbReference type="SMART" id="SM00710">
    <property type="entry name" value="PbH1"/>
    <property type="match status" value="5"/>
</dbReference>
<evidence type="ECO:0000256" key="1">
    <source>
        <dbReference type="ARBA" id="ARBA00008834"/>
    </source>
</evidence>
<evidence type="ECO:0000313" key="6">
    <source>
        <dbReference type="Proteomes" id="UP000070319"/>
    </source>
</evidence>
<evidence type="ECO:0000256" key="4">
    <source>
        <dbReference type="RuleBase" id="RU361169"/>
    </source>
</evidence>
<dbReference type="InterPro" id="IPR012334">
    <property type="entry name" value="Pectin_lyas_fold"/>
</dbReference>
<dbReference type="SUPFAM" id="SSF51126">
    <property type="entry name" value="Pectin lyase-like"/>
    <property type="match status" value="1"/>
</dbReference>
<comment type="caution">
    <text evidence="5">The sequence shown here is derived from an EMBL/GenBank/DDBJ whole genome shotgun (WGS) entry which is preliminary data.</text>
</comment>
<sequence length="496" mass="54020">MINPKINDAMMNRCNIVLFAISLLFSSSLIAGTIDVTKRGAKGDGVTDNTIIIQKAVDECSKKGGGTVLIPSGSYLIRPIELKSNVNLHLDFGTLLLGSTRLSDYDNAFPFKDGSMNQSSGLLFARGQKNISITGFGTIDGQGGNKTFQFGNDADGGPKRPKIIYFVECKGIVVTDVTLRNSAYWVQHYEKCEDVTIRGLKVFSHCNYNNDGLDIDAKNATISDCYIDVEDDAICFKSDHPEFCENITVTNCVTASNCNAIKFGTASHGGYRNIAVSNCVVRRAAEDNIRHWSKQLEHISADVTVISGVAIEMVDGGIIDGITVSNISMRDVQTPIFIRLGDRHRTYRKEGGVLKNINISNIVATAESLIACSITGVETSYVENVSINNVQISYPGGGTSDMVSKPVPEMTKSYPENRMFGNTLPAAGFYVRHARNVRFNNVRFDAMKPDVRPLFFLDDVVGAELNQCKGAAPADAKFIRTVHSSGIVADGKYLDK</sequence>
<dbReference type="Proteomes" id="UP000070319">
    <property type="component" value="Unassembled WGS sequence"/>
</dbReference>
<dbReference type="InterPro" id="IPR000743">
    <property type="entry name" value="Glyco_hydro_28"/>
</dbReference>
<dbReference type="InterPro" id="IPR006626">
    <property type="entry name" value="PbH1"/>
</dbReference>
<dbReference type="GO" id="GO:0005975">
    <property type="term" value="P:carbohydrate metabolic process"/>
    <property type="evidence" value="ECO:0007669"/>
    <property type="project" value="InterPro"/>
</dbReference>
<dbReference type="PATRIC" id="fig|329854.7.peg.1781"/>
<dbReference type="EMBL" id="LTDF01000072">
    <property type="protein sequence ID" value="KXT51701.1"/>
    <property type="molecule type" value="Genomic_DNA"/>
</dbReference>
<dbReference type="GO" id="GO:0004650">
    <property type="term" value="F:polygalacturonase activity"/>
    <property type="evidence" value="ECO:0007669"/>
    <property type="project" value="InterPro"/>
</dbReference>
<evidence type="ECO:0000313" key="5">
    <source>
        <dbReference type="EMBL" id="KXT51701.1"/>
    </source>
</evidence>
<dbReference type="InterPro" id="IPR011050">
    <property type="entry name" value="Pectin_lyase_fold/virulence"/>
</dbReference>
<dbReference type="Pfam" id="PF00295">
    <property type="entry name" value="Glyco_hydro_28"/>
    <property type="match status" value="1"/>
</dbReference>
<dbReference type="PANTHER" id="PTHR31339">
    <property type="entry name" value="PECTIN LYASE-RELATED"/>
    <property type="match status" value="1"/>
</dbReference>
<dbReference type="AlphaFoldDB" id="A0A139LJR8"/>
<name>A0A139LJR8_9BACE</name>
<comment type="similarity">
    <text evidence="1 4">Belongs to the glycosyl hydrolase 28 family.</text>
</comment>
<protein>
    <submittedName>
        <fullName evidence="5">Polygalacturonase</fullName>
    </submittedName>
</protein>